<dbReference type="SUPFAM" id="SSF53335">
    <property type="entry name" value="S-adenosyl-L-methionine-dependent methyltransferases"/>
    <property type="match status" value="1"/>
</dbReference>
<dbReference type="InterPro" id="IPR029063">
    <property type="entry name" value="SAM-dependent_MTases_sf"/>
</dbReference>
<proteinExistence type="predicted"/>
<dbReference type="SUPFAM" id="SSF54909">
    <property type="entry name" value="Dimeric alpha+beta barrel"/>
    <property type="match status" value="1"/>
</dbReference>
<name>A0A8H4RD71_9HELO</name>
<dbReference type="Gene3D" id="3.40.50.150">
    <property type="entry name" value="Vaccinia Virus protein VP39"/>
    <property type="match status" value="1"/>
</dbReference>
<accession>A0A8H4RD71</accession>
<protein>
    <recommendedName>
        <fullName evidence="1">ABM domain-containing protein</fullName>
    </recommendedName>
</protein>
<organism evidence="2 3">
    <name type="scientific">Cudoniella acicularis</name>
    <dbReference type="NCBI Taxonomy" id="354080"/>
    <lineage>
        <taxon>Eukaryota</taxon>
        <taxon>Fungi</taxon>
        <taxon>Dikarya</taxon>
        <taxon>Ascomycota</taxon>
        <taxon>Pezizomycotina</taxon>
        <taxon>Leotiomycetes</taxon>
        <taxon>Helotiales</taxon>
        <taxon>Tricladiaceae</taxon>
        <taxon>Cudoniella</taxon>
    </lineage>
</organism>
<dbReference type="PANTHER" id="PTHR40624:SF1">
    <property type="entry name" value="BIOSYNTHESIS MONOOXYGENASE, PUTATIVE (AFU_ORTHOLOGUE AFUA_1G12025)-RELATED"/>
    <property type="match status" value="1"/>
</dbReference>
<dbReference type="PANTHER" id="PTHR40624">
    <property type="entry name" value="BIOSYNTHESIS MONOOXYGENASE, PUTATIVE (AFU_ORTHOLOGUE AFUA_1G12025)-RELATED"/>
    <property type="match status" value="1"/>
</dbReference>
<dbReference type="AlphaFoldDB" id="A0A8H4RD71"/>
<evidence type="ECO:0000313" key="2">
    <source>
        <dbReference type="EMBL" id="KAF4626436.1"/>
    </source>
</evidence>
<dbReference type="EMBL" id="JAAMPI010001152">
    <property type="protein sequence ID" value="KAF4626436.1"/>
    <property type="molecule type" value="Genomic_DNA"/>
</dbReference>
<comment type="caution">
    <text evidence="2">The sequence shown here is derived from an EMBL/GenBank/DDBJ whole genome shotgun (WGS) entry which is preliminary data.</text>
</comment>
<dbReference type="InterPro" id="IPR011008">
    <property type="entry name" value="Dimeric_a/b-barrel"/>
</dbReference>
<feature type="domain" description="ABM" evidence="1">
    <location>
        <begin position="5"/>
        <end position="100"/>
    </location>
</feature>
<dbReference type="Pfam" id="PF13489">
    <property type="entry name" value="Methyltransf_23"/>
    <property type="match status" value="1"/>
</dbReference>
<evidence type="ECO:0000313" key="3">
    <source>
        <dbReference type="Proteomes" id="UP000566819"/>
    </source>
</evidence>
<sequence length="710" mass="79896">MASQLDIIAIISPKPGKTDRVVELLQGVSEYVKKNEPGTLKYEITRSMNKKAGVEEVVMLETYKDKVALDIHGRSEAFGIFQKTLKEEGLVGAPMQLKITKAAGGFASRLTFYNCLVTLSETHLVTYHLKTSYGLAENKLLTYQEMESPSEYFSARHSVDGSGPSVHDDYFRTTLSTAPITEQLHTPITSRTSHIRESSCSSSPKLIQIITTSEVCETPEAFSDASPSSQKLSPPSIARRRAHRRSFMKGGVVSMAYNEYGELVDADKLRKKQNSVDLTVVELLRVIIKAYHHDSRNKMCDVMLEEMSDFSFLLNDGTFKWQPNLSSWIFQYPSTKDLEPTSTPDLPLFPVSRNPPRVLELGCGDGIWCLRAKNENPSWVVHGLDDSNHWLCVHEDLNLKDFMISEVPCKAEDYFGCVKVTESHPEFTVRNLNQILYHQNPLPTDYYGLVRGRDVFDRVESYISFLDAVRLVLQPEGVVEFIELDPRPRIELVGPTIPPESSYKTTACTNWSNKIVDRFEESVDMELATTAPKWSARVNEHLKAGLRPKDGIPATNLKYWLQTAGFYDVKQVILRLPIGGKTTTGQKLKNVILWQMELENAIPKLKAELPAAEVNEIESGLYYLNLHIVTGRKPPKPRTGDLLADGARQEMSPSTYDTMARLNDTKSGNWKRFDSNKEANIILKSFTTLRGVPGEIPEDKAFCGAMKLEL</sequence>
<gene>
    <name evidence="2" type="ORF">G7Y89_g11719</name>
</gene>
<keyword evidence="3" id="KW-1185">Reference proteome</keyword>
<dbReference type="Gene3D" id="3.30.70.100">
    <property type="match status" value="1"/>
</dbReference>
<dbReference type="Pfam" id="PF03992">
    <property type="entry name" value="ABM"/>
    <property type="match status" value="1"/>
</dbReference>
<dbReference type="Proteomes" id="UP000566819">
    <property type="component" value="Unassembled WGS sequence"/>
</dbReference>
<dbReference type="PROSITE" id="PS51725">
    <property type="entry name" value="ABM"/>
    <property type="match status" value="1"/>
</dbReference>
<evidence type="ECO:0000259" key="1">
    <source>
        <dbReference type="PROSITE" id="PS51725"/>
    </source>
</evidence>
<reference evidence="2 3" key="1">
    <citation type="submission" date="2020-03" db="EMBL/GenBank/DDBJ databases">
        <title>Draft Genome Sequence of Cudoniella acicularis.</title>
        <authorList>
            <person name="Buettner E."/>
            <person name="Kellner H."/>
        </authorList>
    </citation>
    <scope>NUCLEOTIDE SEQUENCE [LARGE SCALE GENOMIC DNA]</scope>
    <source>
        <strain evidence="2 3">DSM 108380</strain>
    </source>
</reference>
<dbReference type="InterPro" id="IPR007138">
    <property type="entry name" value="ABM_dom"/>
</dbReference>
<dbReference type="OrthoDB" id="506498at2759"/>